<dbReference type="EMBL" id="JACJIM010000009">
    <property type="protein sequence ID" value="MBA9065651.1"/>
    <property type="molecule type" value="Genomic_DNA"/>
</dbReference>
<evidence type="ECO:0008006" key="3">
    <source>
        <dbReference type="Google" id="ProtNLM"/>
    </source>
</evidence>
<comment type="caution">
    <text evidence="1">The sequence shown here is derived from an EMBL/GenBank/DDBJ whole genome shotgun (WGS) entry which is preliminary data.</text>
</comment>
<gene>
    <name evidence="1" type="ORF">GGQ91_005073</name>
</gene>
<protein>
    <recommendedName>
        <fullName evidence="3">DUF302 domain-containing protein</fullName>
    </recommendedName>
</protein>
<keyword evidence="2" id="KW-1185">Reference proteome</keyword>
<evidence type="ECO:0000313" key="1">
    <source>
        <dbReference type="EMBL" id="MBA9065651.1"/>
    </source>
</evidence>
<dbReference type="GeneID" id="96606674"/>
<sequence length="266" mass="29491">MTKPFDGARIKIERAKHHLQSFEAEVAGYFERGGAQVVFEMADEYTEAVGAPMGAFVYRESEPRPDMWSAMVGDIVHNLRASLDLMATDLHRISGGDPKHSKKVHYPFCNDRSELNATISARKLNRIDPAFREIIDATAPFKGGNDGLYAVHQLDILDKHQTLVPTLSIVQMDWPVPIVEGDQKFGTCVAMDGQRLMLFPPGLCPLPIGSRIPADVTVVFDDVDVFRGIEIVPQLAACIRSVEHILNLFKRVADQRDGGEPSEPPD</sequence>
<reference evidence="1 2" key="1">
    <citation type="submission" date="2020-08" db="EMBL/GenBank/DDBJ databases">
        <title>Genomic Encyclopedia of Type Strains, Phase IV (KMG-IV): sequencing the most valuable type-strain genomes for metagenomic binning, comparative biology and taxonomic classification.</title>
        <authorList>
            <person name="Goeker M."/>
        </authorList>
    </citation>
    <scope>NUCLEOTIDE SEQUENCE [LARGE SCALE GENOMIC DNA]</scope>
    <source>
        <strain evidence="1 2">DSM 5686</strain>
    </source>
</reference>
<dbReference type="Proteomes" id="UP000565455">
    <property type="component" value="Unassembled WGS sequence"/>
</dbReference>
<proteinExistence type="predicted"/>
<dbReference type="RefSeq" id="WP_182593069.1">
    <property type="nucleotide sequence ID" value="NZ_JACJIM010000009.1"/>
</dbReference>
<accession>A0ABR6DHU6</accession>
<evidence type="ECO:0000313" key="2">
    <source>
        <dbReference type="Proteomes" id="UP000565455"/>
    </source>
</evidence>
<name>A0ABR6DHU6_9HYPH</name>
<organism evidence="1 2">
    <name type="scientific">Methylobacterium fujisawaense</name>
    <dbReference type="NCBI Taxonomy" id="107400"/>
    <lineage>
        <taxon>Bacteria</taxon>
        <taxon>Pseudomonadati</taxon>
        <taxon>Pseudomonadota</taxon>
        <taxon>Alphaproteobacteria</taxon>
        <taxon>Hyphomicrobiales</taxon>
        <taxon>Methylobacteriaceae</taxon>
        <taxon>Methylobacterium</taxon>
    </lineage>
</organism>